<accession>A0A165DWW9</accession>
<dbReference type="Proteomes" id="UP000077266">
    <property type="component" value="Unassembled WGS sequence"/>
</dbReference>
<evidence type="ECO:0000313" key="3">
    <source>
        <dbReference type="Proteomes" id="UP000077266"/>
    </source>
</evidence>
<keyword evidence="3" id="KW-1185">Reference proteome</keyword>
<dbReference type="InParanoid" id="A0A165DWW9"/>
<dbReference type="EMBL" id="KV426184">
    <property type="protein sequence ID" value="KZV85552.1"/>
    <property type="molecule type" value="Genomic_DNA"/>
</dbReference>
<feature type="compositionally biased region" description="Polar residues" evidence="1">
    <location>
        <begin position="13"/>
        <end position="22"/>
    </location>
</feature>
<gene>
    <name evidence="2" type="ORF">EXIGLDRAFT_726002</name>
</gene>
<sequence>MPRRCRRPGGRVQNGNTRSRCTGTGRRHWTSRGTNFSRTDRQGFYRIQSSHGVRAADCPEILDRPRIAKVARQPAEV</sequence>
<organism evidence="2 3">
    <name type="scientific">Exidia glandulosa HHB12029</name>
    <dbReference type="NCBI Taxonomy" id="1314781"/>
    <lineage>
        <taxon>Eukaryota</taxon>
        <taxon>Fungi</taxon>
        <taxon>Dikarya</taxon>
        <taxon>Basidiomycota</taxon>
        <taxon>Agaricomycotina</taxon>
        <taxon>Agaricomycetes</taxon>
        <taxon>Auriculariales</taxon>
        <taxon>Exidiaceae</taxon>
        <taxon>Exidia</taxon>
    </lineage>
</organism>
<feature type="region of interest" description="Disordered" evidence="1">
    <location>
        <begin position="1"/>
        <end position="36"/>
    </location>
</feature>
<name>A0A165DWW9_EXIGL</name>
<proteinExistence type="predicted"/>
<protein>
    <submittedName>
        <fullName evidence="2">Uncharacterized protein</fullName>
    </submittedName>
</protein>
<dbReference type="AlphaFoldDB" id="A0A165DWW9"/>
<evidence type="ECO:0000313" key="2">
    <source>
        <dbReference type="EMBL" id="KZV85552.1"/>
    </source>
</evidence>
<reference evidence="2 3" key="1">
    <citation type="journal article" date="2016" name="Mol. Biol. Evol.">
        <title>Comparative Genomics of Early-Diverging Mushroom-Forming Fungi Provides Insights into the Origins of Lignocellulose Decay Capabilities.</title>
        <authorList>
            <person name="Nagy L.G."/>
            <person name="Riley R."/>
            <person name="Tritt A."/>
            <person name="Adam C."/>
            <person name="Daum C."/>
            <person name="Floudas D."/>
            <person name="Sun H."/>
            <person name="Yadav J.S."/>
            <person name="Pangilinan J."/>
            <person name="Larsson K.H."/>
            <person name="Matsuura K."/>
            <person name="Barry K."/>
            <person name="Labutti K."/>
            <person name="Kuo R."/>
            <person name="Ohm R.A."/>
            <person name="Bhattacharya S.S."/>
            <person name="Shirouzu T."/>
            <person name="Yoshinaga Y."/>
            <person name="Martin F.M."/>
            <person name="Grigoriev I.V."/>
            <person name="Hibbett D.S."/>
        </authorList>
    </citation>
    <scope>NUCLEOTIDE SEQUENCE [LARGE SCALE GENOMIC DNA]</scope>
    <source>
        <strain evidence="2 3">HHB12029</strain>
    </source>
</reference>
<evidence type="ECO:0000256" key="1">
    <source>
        <dbReference type="SAM" id="MobiDB-lite"/>
    </source>
</evidence>